<organism evidence="2 3">
    <name type="scientific">Bifidobacterium favimelis</name>
    <dbReference type="NCBI Taxonomy" id="3122979"/>
    <lineage>
        <taxon>Bacteria</taxon>
        <taxon>Bacillati</taxon>
        <taxon>Actinomycetota</taxon>
        <taxon>Actinomycetes</taxon>
        <taxon>Bifidobacteriales</taxon>
        <taxon>Bifidobacteriaceae</taxon>
        <taxon>Bifidobacterium</taxon>
    </lineage>
</organism>
<accession>A0ABU8ZQ08</accession>
<reference evidence="2 3" key="1">
    <citation type="submission" date="2024-02" db="EMBL/GenBank/DDBJ databases">
        <title>Bifidobacterium honeyensis sp. nov., isolated from the comb honey.</title>
        <authorList>
            <person name="Liu W."/>
            <person name="Li Y."/>
        </authorList>
    </citation>
    <scope>NUCLEOTIDE SEQUENCE [LARGE SCALE GENOMIC DNA]</scope>
    <source>
        <strain evidence="2 3">IMAU50988</strain>
    </source>
</reference>
<dbReference type="RefSeq" id="WP_340470100.1">
    <property type="nucleotide sequence ID" value="NZ_JBANBB010000003.1"/>
</dbReference>
<evidence type="ECO:0000256" key="1">
    <source>
        <dbReference type="SAM" id="MobiDB-lite"/>
    </source>
</evidence>
<name>A0ABU8ZQ08_9BIFI</name>
<proteinExistence type="predicted"/>
<keyword evidence="3" id="KW-1185">Reference proteome</keyword>
<evidence type="ECO:0000313" key="3">
    <source>
        <dbReference type="Proteomes" id="UP001373159"/>
    </source>
</evidence>
<feature type="compositionally biased region" description="Polar residues" evidence="1">
    <location>
        <begin position="35"/>
        <end position="48"/>
    </location>
</feature>
<gene>
    <name evidence="2" type="ORF">V8P97_07690</name>
</gene>
<feature type="region of interest" description="Disordered" evidence="1">
    <location>
        <begin position="35"/>
        <end position="56"/>
    </location>
</feature>
<sequence>MDEAIRKADFHQGVAVLTIPNDISDHKIEDTFKSTADQYQPSQPQTNEADIDKTLA</sequence>
<evidence type="ECO:0000313" key="2">
    <source>
        <dbReference type="EMBL" id="MEK0307336.1"/>
    </source>
</evidence>
<comment type="caution">
    <text evidence="2">The sequence shown here is derived from an EMBL/GenBank/DDBJ whole genome shotgun (WGS) entry which is preliminary data.</text>
</comment>
<dbReference type="Proteomes" id="UP001373159">
    <property type="component" value="Unassembled WGS sequence"/>
</dbReference>
<dbReference type="EMBL" id="JBANBB010000003">
    <property type="protein sequence ID" value="MEK0307336.1"/>
    <property type="molecule type" value="Genomic_DNA"/>
</dbReference>
<protein>
    <submittedName>
        <fullName evidence="2">Uncharacterized protein</fullName>
    </submittedName>
</protein>